<name>A0A1E5TDG2_9FLAO</name>
<dbReference type="AlphaFoldDB" id="A0A1E5TDG2"/>
<reference evidence="2 3" key="1">
    <citation type="submission" date="2016-05" db="EMBL/GenBank/DDBJ databases">
        <title>Draft Genome Sequence of Algibacter sp. Strain SK-16 Isolated from the Surface Water of Aburatsubo Inlet.</title>
        <authorList>
            <person name="Wong S.-K."/>
            <person name="Yoshizawa S."/>
            <person name="Nakajima Y."/>
            <person name="Ogura Y."/>
            <person name="Tetsuya H."/>
            <person name="Hamasaki K."/>
        </authorList>
    </citation>
    <scope>NUCLEOTIDE SEQUENCE [LARGE SCALE GENOMIC DNA]</scope>
    <source>
        <strain evidence="2 3">SK-16</strain>
    </source>
</reference>
<proteinExistence type="predicted"/>
<dbReference type="InterPro" id="IPR025235">
    <property type="entry name" value="DUF4178"/>
</dbReference>
<protein>
    <recommendedName>
        <fullName evidence="1">DUF4178 domain-containing protein</fullName>
    </recommendedName>
</protein>
<dbReference type="Proteomes" id="UP000095713">
    <property type="component" value="Unassembled WGS sequence"/>
</dbReference>
<accession>A0A1E5TDG2</accession>
<dbReference type="OrthoDB" id="1188620at2"/>
<comment type="caution">
    <text evidence="2">The sequence shown here is derived from an EMBL/GenBank/DDBJ whole genome shotgun (WGS) entry which is preliminary data.</text>
</comment>
<evidence type="ECO:0000259" key="1">
    <source>
        <dbReference type="Pfam" id="PF13785"/>
    </source>
</evidence>
<dbReference type="RefSeq" id="WP_069828826.1">
    <property type="nucleotide sequence ID" value="NZ_MDJD01000007.1"/>
</dbReference>
<evidence type="ECO:0000313" key="2">
    <source>
        <dbReference type="EMBL" id="OEK09389.1"/>
    </source>
</evidence>
<dbReference type="STRING" id="1849968.A8C32_11765"/>
<evidence type="ECO:0000313" key="3">
    <source>
        <dbReference type="Proteomes" id="UP000095713"/>
    </source>
</evidence>
<dbReference type="EMBL" id="MDJD01000007">
    <property type="protein sequence ID" value="OEK09389.1"/>
    <property type="molecule type" value="Genomic_DNA"/>
</dbReference>
<feature type="domain" description="DUF4178" evidence="1">
    <location>
        <begin position="16"/>
        <end position="151"/>
    </location>
</feature>
<keyword evidence="3" id="KW-1185">Reference proteome</keyword>
<organism evidence="2 3">
    <name type="scientific">Flavivirga aquatica</name>
    <dbReference type="NCBI Taxonomy" id="1849968"/>
    <lineage>
        <taxon>Bacteria</taxon>
        <taxon>Pseudomonadati</taxon>
        <taxon>Bacteroidota</taxon>
        <taxon>Flavobacteriia</taxon>
        <taxon>Flavobacteriales</taxon>
        <taxon>Flavobacteriaceae</taxon>
        <taxon>Flavivirga</taxon>
    </lineage>
</organism>
<dbReference type="Pfam" id="PF13785">
    <property type="entry name" value="DUF4178"/>
    <property type="match status" value="1"/>
</dbReference>
<gene>
    <name evidence="2" type="ORF">A8C32_11765</name>
</gene>
<sequence length="161" mass="19119">MFGKKEIFKLDKLKEGFTFKLKKAIWRISEIAEYDWNGDGRSIEYILKSEKSEEAFLEVEVLKGDYEIYFSKAISLDDYILRDAINTEEVIVFNDQFFLEEHYKGAYKNLTNRGSWENLKSYMFYNKSDDVLTIEDWGDGKYEVFYGEEIKTKSIKKITPN</sequence>